<name>A0A545TD71_9GAMM</name>
<dbReference type="SMART" id="SM00702">
    <property type="entry name" value="P4Hc"/>
    <property type="match status" value="1"/>
</dbReference>
<dbReference type="RefSeq" id="WP_142941743.1">
    <property type="nucleotide sequence ID" value="NZ_VIKR01000002.1"/>
</dbReference>
<comment type="caution">
    <text evidence="8">The sequence shown here is derived from an EMBL/GenBank/DDBJ whole genome shotgun (WGS) entry which is preliminary data.</text>
</comment>
<dbReference type="Proteomes" id="UP000317839">
    <property type="component" value="Unassembled WGS sequence"/>
</dbReference>
<dbReference type="PANTHER" id="PTHR12117">
    <property type="entry name" value="HISTONE ACETYLTRANSFERASE COMPLEX"/>
    <property type="match status" value="1"/>
</dbReference>
<evidence type="ECO:0000259" key="7">
    <source>
        <dbReference type="PROSITE" id="PS51471"/>
    </source>
</evidence>
<dbReference type="EMBL" id="VIKR01000002">
    <property type="protein sequence ID" value="TQV75126.1"/>
    <property type="molecule type" value="Genomic_DNA"/>
</dbReference>
<dbReference type="GO" id="GO:0031543">
    <property type="term" value="F:peptidyl-proline dioxygenase activity"/>
    <property type="evidence" value="ECO:0007669"/>
    <property type="project" value="TreeGrafter"/>
</dbReference>
<organism evidence="8 9">
    <name type="scientific">Aliikangiella marina</name>
    <dbReference type="NCBI Taxonomy" id="1712262"/>
    <lineage>
        <taxon>Bacteria</taxon>
        <taxon>Pseudomonadati</taxon>
        <taxon>Pseudomonadota</taxon>
        <taxon>Gammaproteobacteria</taxon>
        <taxon>Oceanospirillales</taxon>
        <taxon>Pleioneaceae</taxon>
        <taxon>Aliikangiella</taxon>
    </lineage>
</organism>
<dbReference type="Pfam" id="PF13661">
    <property type="entry name" value="2OG-FeII_Oxy_4"/>
    <property type="match status" value="1"/>
</dbReference>
<keyword evidence="3" id="KW-0847">Vitamin C</keyword>
<dbReference type="Gene3D" id="2.60.120.620">
    <property type="entry name" value="q2cbj1_9rhob like domain"/>
    <property type="match status" value="1"/>
</dbReference>
<dbReference type="GO" id="GO:0005506">
    <property type="term" value="F:iron ion binding"/>
    <property type="evidence" value="ECO:0007669"/>
    <property type="project" value="InterPro"/>
</dbReference>
<dbReference type="AlphaFoldDB" id="A0A545TD71"/>
<dbReference type="PANTHER" id="PTHR12117:SF0">
    <property type="entry name" value="PROLYL 3-HYDROXYLASE OGFOD1"/>
    <property type="match status" value="1"/>
</dbReference>
<dbReference type="GO" id="GO:0005737">
    <property type="term" value="C:cytoplasm"/>
    <property type="evidence" value="ECO:0007669"/>
    <property type="project" value="TreeGrafter"/>
</dbReference>
<keyword evidence="4" id="KW-0223">Dioxygenase</keyword>
<evidence type="ECO:0000256" key="6">
    <source>
        <dbReference type="ARBA" id="ARBA00023004"/>
    </source>
</evidence>
<dbReference type="InterPro" id="IPR005123">
    <property type="entry name" value="Oxoglu/Fe-dep_dioxygenase_dom"/>
</dbReference>
<evidence type="ECO:0000256" key="3">
    <source>
        <dbReference type="ARBA" id="ARBA00022896"/>
    </source>
</evidence>
<dbReference type="GO" id="GO:0006449">
    <property type="term" value="P:regulation of translational termination"/>
    <property type="evidence" value="ECO:0007669"/>
    <property type="project" value="TreeGrafter"/>
</dbReference>
<dbReference type="GO" id="GO:0031418">
    <property type="term" value="F:L-ascorbic acid binding"/>
    <property type="evidence" value="ECO:0007669"/>
    <property type="project" value="UniProtKB-KW"/>
</dbReference>
<evidence type="ECO:0000313" key="9">
    <source>
        <dbReference type="Proteomes" id="UP000317839"/>
    </source>
</evidence>
<gene>
    <name evidence="8" type="ORF">FLL45_09315</name>
</gene>
<evidence type="ECO:0000313" key="8">
    <source>
        <dbReference type="EMBL" id="TQV75126.1"/>
    </source>
</evidence>
<keyword evidence="9" id="KW-1185">Reference proteome</keyword>
<feature type="domain" description="Fe2OG dioxygenase" evidence="7">
    <location>
        <begin position="132"/>
        <end position="230"/>
    </location>
</feature>
<keyword evidence="5" id="KW-0560">Oxidoreductase</keyword>
<evidence type="ECO:0000256" key="4">
    <source>
        <dbReference type="ARBA" id="ARBA00022964"/>
    </source>
</evidence>
<dbReference type="InterPro" id="IPR051842">
    <property type="entry name" value="uS12_prolyl_hydroxylase"/>
</dbReference>
<evidence type="ECO:0000256" key="1">
    <source>
        <dbReference type="ARBA" id="ARBA00001961"/>
    </source>
</evidence>
<protein>
    <submittedName>
        <fullName evidence="8">Proline hydroxylase</fullName>
    </submittedName>
</protein>
<dbReference type="InterPro" id="IPR039558">
    <property type="entry name" value="TPA1/OFD1_N"/>
</dbReference>
<evidence type="ECO:0000256" key="2">
    <source>
        <dbReference type="ARBA" id="ARBA00022723"/>
    </source>
</evidence>
<keyword evidence="2" id="KW-0479">Metal-binding</keyword>
<proteinExistence type="predicted"/>
<dbReference type="InterPro" id="IPR006620">
    <property type="entry name" value="Pro_4_hyd_alph"/>
</dbReference>
<reference evidence="8 9" key="1">
    <citation type="submission" date="2019-06" db="EMBL/GenBank/DDBJ databases">
        <title>Draft genome of Aliikangiella marina GYP-15.</title>
        <authorList>
            <person name="Wang G."/>
        </authorList>
    </citation>
    <scope>NUCLEOTIDE SEQUENCE [LARGE SCALE GENOMIC DNA]</scope>
    <source>
        <strain evidence="8 9">GYP-15</strain>
    </source>
</reference>
<sequence>MQFTINPNLNLDEANQEYVKDNRINLVNFLDVEQANELSEYMQKRVSYDQAYFVDNQYHQTAYEKLKQLNMEQRRELMTKVYQQARDGVGFWYGRQRIRYDSGDISDQFFEWLNDDSTLQAIRMLSGISTIKSATAQLTRYLPGDFLTRHNDVVEKEKRRIAFAYYLSPQWHPDWGGLLQFYKLNGMPRDSWAPFFNSISLFDVNHVHAVTSVATFAPTSRYAISGWFLDE</sequence>
<dbReference type="PROSITE" id="PS51471">
    <property type="entry name" value="FE2OG_OXY"/>
    <property type="match status" value="1"/>
</dbReference>
<evidence type="ECO:0000256" key="5">
    <source>
        <dbReference type="ARBA" id="ARBA00023002"/>
    </source>
</evidence>
<comment type="cofactor">
    <cofactor evidence="1">
        <name>L-ascorbate</name>
        <dbReference type="ChEBI" id="CHEBI:38290"/>
    </cofactor>
</comment>
<keyword evidence="6" id="KW-0408">Iron</keyword>
<accession>A0A545TD71</accession>
<dbReference type="OrthoDB" id="9783171at2"/>